<dbReference type="Pfam" id="PF00528">
    <property type="entry name" value="BPD_transp_1"/>
    <property type="match status" value="1"/>
</dbReference>
<reference evidence="9" key="1">
    <citation type="journal article" date="2021" name="PeerJ">
        <title>Extensive microbial diversity within the chicken gut microbiome revealed by metagenomics and culture.</title>
        <authorList>
            <person name="Gilroy R."/>
            <person name="Ravi A."/>
            <person name="Getino M."/>
            <person name="Pursley I."/>
            <person name="Horton D.L."/>
            <person name="Alikhan N.F."/>
            <person name="Baker D."/>
            <person name="Gharbi K."/>
            <person name="Hall N."/>
            <person name="Watson M."/>
            <person name="Adriaenssens E.M."/>
            <person name="Foster-Nyarko E."/>
            <person name="Jarju S."/>
            <person name="Secka A."/>
            <person name="Antonio M."/>
            <person name="Oren A."/>
            <person name="Chaudhuri R.R."/>
            <person name="La Ragione R."/>
            <person name="Hildebrand F."/>
            <person name="Pallen M.J."/>
        </authorList>
    </citation>
    <scope>NUCLEOTIDE SEQUENCE</scope>
    <source>
        <strain evidence="9">CHK180-15479</strain>
    </source>
</reference>
<comment type="subcellular location">
    <subcellularLocation>
        <location evidence="1 7">Cell membrane</location>
        <topology evidence="1 7">Multi-pass membrane protein</topology>
    </subcellularLocation>
</comment>
<evidence type="ECO:0000313" key="9">
    <source>
        <dbReference type="EMBL" id="HJC05664.1"/>
    </source>
</evidence>
<evidence type="ECO:0000256" key="3">
    <source>
        <dbReference type="ARBA" id="ARBA00022475"/>
    </source>
</evidence>
<accession>A0A9D2SHR7</accession>
<dbReference type="InterPro" id="IPR045621">
    <property type="entry name" value="BPD_transp_1_N"/>
</dbReference>
<keyword evidence="2 7" id="KW-0813">Transport</keyword>
<comment type="caution">
    <text evidence="9">The sequence shown here is derived from an EMBL/GenBank/DDBJ whole genome shotgun (WGS) entry which is preliminary data.</text>
</comment>
<dbReference type="PANTHER" id="PTHR43163">
    <property type="entry name" value="DIPEPTIDE TRANSPORT SYSTEM PERMEASE PROTEIN DPPB-RELATED"/>
    <property type="match status" value="1"/>
</dbReference>
<dbReference type="PROSITE" id="PS50928">
    <property type="entry name" value="ABC_TM1"/>
    <property type="match status" value="1"/>
</dbReference>
<dbReference type="Gene3D" id="1.10.3720.10">
    <property type="entry name" value="MetI-like"/>
    <property type="match status" value="1"/>
</dbReference>
<feature type="transmembrane region" description="Helical" evidence="7">
    <location>
        <begin position="12"/>
        <end position="31"/>
    </location>
</feature>
<gene>
    <name evidence="9" type="ORF">H9704_05855</name>
</gene>
<dbReference type="SUPFAM" id="SSF161098">
    <property type="entry name" value="MetI-like"/>
    <property type="match status" value="1"/>
</dbReference>
<dbReference type="CDD" id="cd06261">
    <property type="entry name" value="TM_PBP2"/>
    <property type="match status" value="1"/>
</dbReference>
<keyword evidence="3" id="KW-1003">Cell membrane</keyword>
<dbReference type="GO" id="GO:0005886">
    <property type="term" value="C:plasma membrane"/>
    <property type="evidence" value="ECO:0007669"/>
    <property type="project" value="UniProtKB-SubCell"/>
</dbReference>
<feature type="transmembrane region" description="Helical" evidence="7">
    <location>
        <begin position="178"/>
        <end position="202"/>
    </location>
</feature>
<evidence type="ECO:0000256" key="4">
    <source>
        <dbReference type="ARBA" id="ARBA00022692"/>
    </source>
</evidence>
<dbReference type="Pfam" id="PF19300">
    <property type="entry name" value="BPD_transp_1_N"/>
    <property type="match status" value="1"/>
</dbReference>
<keyword evidence="6 7" id="KW-0472">Membrane</keyword>
<feature type="transmembrane region" description="Helical" evidence="7">
    <location>
        <begin position="244"/>
        <end position="266"/>
    </location>
</feature>
<feature type="domain" description="ABC transmembrane type-1" evidence="8">
    <location>
        <begin position="98"/>
        <end position="305"/>
    </location>
</feature>
<reference evidence="9" key="2">
    <citation type="submission" date="2021-04" db="EMBL/GenBank/DDBJ databases">
        <authorList>
            <person name="Gilroy R."/>
        </authorList>
    </citation>
    <scope>NUCLEOTIDE SEQUENCE</scope>
    <source>
        <strain evidence="9">CHK180-15479</strain>
    </source>
</reference>
<evidence type="ECO:0000256" key="6">
    <source>
        <dbReference type="ARBA" id="ARBA00023136"/>
    </source>
</evidence>
<feature type="transmembrane region" description="Helical" evidence="7">
    <location>
        <begin position="102"/>
        <end position="125"/>
    </location>
</feature>
<evidence type="ECO:0000256" key="2">
    <source>
        <dbReference type="ARBA" id="ARBA00022448"/>
    </source>
</evidence>
<keyword evidence="4 7" id="KW-0812">Transmembrane</keyword>
<proteinExistence type="inferred from homology"/>
<dbReference type="EMBL" id="DWWT01000026">
    <property type="protein sequence ID" value="HJC05664.1"/>
    <property type="molecule type" value="Genomic_DNA"/>
</dbReference>
<dbReference type="InterPro" id="IPR035906">
    <property type="entry name" value="MetI-like_sf"/>
</dbReference>
<evidence type="ECO:0000256" key="5">
    <source>
        <dbReference type="ARBA" id="ARBA00022989"/>
    </source>
</evidence>
<dbReference type="AlphaFoldDB" id="A0A9D2SHR7"/>
<keyword evidence="5 7" id="KW-1133">Transmembrane helix</keyword>
<feature type="transmembrane region" description="Helical" evidence="7">
    <location>
        <begin position="137"/>
        <end position="158"/>
    </location>
</feature>
<dbReference type="PANTHER" id="PTHR43163:SF6">
    <property type="entry name" value="DIPEPTIDE TRANSPORT SYSTEM PERMEASE PROTEIN DPPB-RELATED"/>
    <property type="match status" value="1"/>
</dbReference>
<evidence type="ECO:0000256" key="1">
    <source>
        <dbReference type="ARBA" id="ARBA00004651"/>
    </source>
</evidence>
<evidence type="ECO:0000256" key="7">
    <source>
        <dbReference type="RuleBase" id="RU363032"/>
    </source>
</evidence>
<sequence>MNRFRYIIKRLLIAIPTFLGITILVYFLSSLTPSSPLEILFNDPMATKEQMLAMEKSLGLDQPVYIQYLRWLKGLLSGNLGISYRTGLPVASMISERIGPTLILTGTAMLITIVISLPLGIMAAYKPYSGWDYISSGISFLGAAMPNFFAALVFIYLFNVKLGLFPSAGMYDSSGVRTWGMFFHHLVLPSSVLAIQLIGSLIRQCRGSMMEVLQSDYVRTARAKGLLEPPVLVRHALRNAWIPLISWFGMQIPFLIGGAVVTEQIFGWPGLGSLMVQSINARDYPAIMGITVVIAIVVLIGNLLVDLMYNLLDPRIRY</sequence>
<organism evidence="9 10">
    <name type="scientific">Candidatus Enterocloster excrementipullorum</name>
    <dbReference type="NCBI Taxonomy" id="2838559"/>
    <lineage>
        <taxon>Bacteria</taxon>
        <taxon>Bacillati</taxon>
        <taxon>Bacillota</taxon>
        <taxon>Clostridia</taxon>
        <taxon>Lachnospirales</taxon>
        <taxon>Lachnospiraceae</taxon>
        <taxon>Enterocloster</taxon>
    </lineage>
</organism>
<dbReference type="Proteomes" id="UP000823910">
    <property type="component" value="Unassembled WGS sequence"/>
</dbReference>
<feature type="transmembrane region" description="Helical" evidence="7">
    <location>
        <begin position="286"/>
        <end position="312"/>
    </location>
</feature>
<comment type="similarity">
    <text evidence="7">Belongs to the binding-protein-dependent transport system permease family.</text>
</comment>
<protein>
    <submittedName>
        <fullName evidence="9">ABC transporter permease</fullName>
    </submittedName>
</protein>
<evidence type="ECO:0000259" key="8">
    <source>
        <dbReference type="PROSITE" id="PS50928"/>
    </source>
</evidence>
<name>A0A9D2SHR7_9FIRM</name>
<dbReference type="GO" id="GO:0055085">
    <property type="term" value="P:transmembrane transport"/>
    <property type="evidence" value="ECO:0007669"/>
    <property type="project" value="InterPro"/>
</dbReference>
<dbReference type="InterPro" id="IPR000515">
    <property type="entry name" value="MetI-like"/>
</dbReference>
<evidence type="ECO:0000313" key="10">
    <source>
        <dbReference type="Proteomes" id="UP000823910"/>
    </source>
</evidence>